<dbReference type="PIRSF" id="PIRSF006603">
    <property type="entry name" value="DinF"/>
    <property type="match status" value="1"/>
</dbReference>
<comment type="function">
    <text evidence="1">Multidrug efflux pump.</text>
</comment>
<evidence type="ECO:0000256" key="8">
    <source>
        <dbReference type="ARBA" id="ARBA00022692"/>
    </source>
</evidence>
<dbReference type="InterPro" id="IPR050222">
    <property type="entry name" value="MATE_MdtK"/>
</dbReference>
<evidence type="ECO:0000256" key="1">
    <source>
        <dbReference type="ARBA" id="ARBA00003408"/>
    </source>
</evidence>
<comment type="similarity">
    <text evidence="3">Belongs to the multi antimicrobial extrusion (MATE) (TC 2.A.66.1) family.</text>
</comment>
<dbReference type="GO" id="GO:0042910">
    <property type="term" value="F:xenobiotic transmembrane transporter activity"/>
    <property type="evidence" value="ECO:0007669"/>
    <property type="project" value="InterPro"/>
</dbReference>
<feature type="transmembrane region" description="Helical" evidence="13">
    <location>
        <begin position="37"/>
        <end position="59"/>
    </location>
</feature>
<dbReference type="InterPro" id="IPR002528">
    <property type="entry name" value="MATE_fam"/>
</dbReference>
<reference evidence="14 15" key="1">
    <citation type="submission" date="2015-09" db="EMBL/GenBank/DDBJ databases">
        <authorList>
            <consortium name="Pathogen Informatics"/>
        </authorList>
    </citation>
    <scope>NUCLEOTIDE SEQUENCE [LARGE SCALE GENOMIC DNA]</scope>
    <source>
        <strain evidence="14 15">2789STDY5608850</strain>
    </source>
</reference>
<dbReference type="GO" id="GO:0005886">
    <property type="term" value="C:plasma membrane"/>
    <property type="evidence" value="ECO:0007669"/>
    <property type="project" value="UniProtKB-SubCell"/>
</dbReference>
<feature type="transmembrane region" description="Helical" evidence="13">
    <location>
        <begin position="276"/>
        <end position="296"/>
    </location>
</feature>
<evidence type="ECO:0000256" key="13">
    <source>
        <dbReference type="SAM" id="Phobius"/>
    </source>
</evidence>
<keyword evidence="8 13" id="KW-0812">Transmembrane</keyword>
<feature type="transmembrane region" description="Helical" evidence="13">
    <location>
        <begin position="340"/>
        <end position="360"/>
    </location>
</feature>
<evidence type="ECO:0000256" key="6">
    <source>
        <dbReference type="ARBA" id="ARBA00022449"/>
    </source>
</evidence>
<keyword evidence="10" id="KW-0406">Ion transport</keyword>
<feature type="transmembrane region" description="Helical" evidence="13">
    <location>
        <begin position="111"/>
        <end position="132"/>
    </location>
</feature>
<evidence type="ECO:0000256" key="2">
    <source>
        <dbReference type="ARBA" id="ARBA00004651"/>
    </source>
</evidence>
<comment type="subcellular location">
    <subcellularLocation>
        <location evidence="2">Cell membrane</location>
        <topology evidence="2">Multi-pass membrane protein</topology>
    </subcellularLocation>
</comment>
<evidence type="ECO:0000256" key="5">
    <source>
        <dbReference type="ARBA" id="ARBA00022448"/>
    </source>
</evidence>
<dbReference type="PANTHER" id="PTHR43298">
    <property type="entry name" value="MULTIDRUG RESISTANCE PROTEIN NORM-RELATED"/>
    <property type="match status" value="1"/>
</dbReference>
<feature type="transmembrane region" description="Helical" evidence="13">
    <location>
        <begin position="79"/>
        <end position="99"/>
    </location>
</feature>
<evidence type="ECO:0000256" key="9">
    <source>
        <dbReference type="ARBA" id="ARBA00022989"/>
    </source>
</evidence>
<name>A0A174CM63_9FIRM</name>
<gene>
    <name evidence="14" type="primary">mepA_14</name>
    <name evidence="14" type="ORF">ERS852407_01912</name>
</gene>
<feature type="transmembrane region" description="Helical" evidence="13">
    <location>
        <begin position="152"/>
        <end position="176"/>
    </location>
</feature>
<evidence type="ECO:0000256" key="3">
    <source>
        <dbReference type="ARBA" id="ARBA00010199"/>
    </source>
</evidence>
<protein>
    <recommendedName>
        <fullName evidence="4">Probable multidrug resistance protein NorM</fullName>
    </recommendedName>
    <alternativeName>
        <fullName evidence="12">Multidrug-efflux transporter</fullName>
    </alternativeName>
</protein>
<dbReference type="GO" id="GO:0006811">
    <property type="term" value="P:monoatomic ion transport"/>
    <property type="evidence" value="ECO:0007669"/>
    <property type="project" value="UniProtKB-KW"/>
</dbReference>
<dbReference type="Proteomes" id="UP000095651">
    <property type="component" value="Unassembled WGS sequence"/>
</dbReference>
<keyword evidence="6" id="KW-0050">Antiport</keyword>
<evidence type="ECO:0000313" key="15">
    <source>
        <dbReference type="Proteomes" id="UP000095651"/>
    </source>
</evidence>
<dbReference type="CDD" id="cd13137">
    <property type="entry name" value="MATE_NorM_like"/>
    <property type="match status" value="1"/>
</dbReference>
<feature type="transmembrane region" description="Helical" evidence="13">
    <location>
        <begin position="406"/>
        <end position="426"/>
    </location>
</feature>
<feature type="transmembrane region" description="Helical" evidence="13">
    <location>
        <begin position="188"/>
        <end position="205"/>
    </location>
</feature>
<accession>A0A174CM63</accession>
<dbReference type="AlphaFoldDB" id="A0A174CM63"/>
<evidence type="ECO:0000256" key="7">
    <source>
        <dbReference type="ARBA" id="ARBA00022475"/>
    </source>
</evidence>
<keyword evidence="5" id="KW-0813">Transport</keyword>
<evidence type="ECO:0000256" key="10">
    <source>
        <dbReference type="ARBA" id="ARBA00023065"/>
    </source>
</evidence>
<evidence type="ECO:0000256" key="11">
    <source>
        <dbReference type="ARBA" id="ARBA00023136"/>
    </source>
</evidence>
<dbReference type="GO" id="GO:0015297">
    <property type="term" value="F:antiporter activity"/>
    <property type="evidence" value="ECO:0007669"/>
    <property type="project" value="UniProtKB-KW"/>
</dbReference>
<feature type="transmembrane region" description="Helical" evidence="13">
    <location>
        <begin position="372"/>
        <end position="394"/>
    </location>
</feature>
<keyword evidence="11 13" id="KW-0472">Membrane</keyword>
<keyword evidence="9 13" id="KW-1133">Transmembrane helix</keyword>
<dbReference type="InterPro" id="IPR048279">
    <property type="entry name" value="MdtK-like"/>
</dbReference>
<evidence type="ECO:0000256" key="4">
    <source>
        <dbReference type="ARBA" id="ARBA00020268"/>
    </source>
</evidence>
<dbReference type="NCBIfam" id="TIGR00797">
    <property type="entry name" value="matE"/>
    <property type="match status" value="1"/>
</dbReference>
<sequence>MTGSMAREESAPERMGGVSESGRQKQYLFTNSDLKRLIAPLIVEQILAVTVGMVDTMMVSSAGEAATSGVSLVDMINNLLINVFAAVSTGGAVVSSQFLGQKNRKRACEAADQLMMITGLISIVIMVGAILFRHGLLRLLYGGIADDVMNNALIYLILSALSYPFLAIYNSCAALFRSMGNSRISMQASIVMNIINVAGDILFIFGFHWGVAGAALASLISRMTACVILVIRLHNTGLEIHVSFGRLHWNSGMIGKILHIGIPGGIENSIFQLGRVLVVSIIALFGTTQIAANAVANNLDGMGVLPGQAMNLAMITVIGRCVGAGDFEQAEYYTKKMMKLTYLISGLCCLGVILTMPLTMKLYGLSEETLKLAAVLVLIHDGCAIILWPASFTLTNVLRAANDVKFPMCISILSMVIVRLGAGYLLAVGLGLGAVGVWCAMILDWVVRVICFVGRYRSGKWKTFYRAA</sequence>
<organism evidence="14 15">
    <name type="scientific">Hungatella hathewayi</name>
    <dbReference type="NCBI Taxonomy" id="154046"/>
    <lineage>
        <taxon>Bacteria</taxon>
        <taxon>Bacillati</taxon>
        <taxon>Bacillota</taxon>
        <taxon>Clostridia</taxon>
        <taxon>Lachnospirales</taxon>
        <taxon>Lachnospiraceae</taxon>
        <taxon>Hungatella</taxon>
    </lineage>
</organism>
<dbReference type="Pfam" id="PF01554">
    <property type="entry name" value="MatE"/>
    <property type="match status" value="2"/>
</dbReference>
<dbReference type="PANTHER" id="PTHR43298:SF2">
    <property type="entry name" value="FMN_FAD EXPORTER YEEO-RELATED"/>
    <property type="match status" value="1"/>
</dbReference>
<feature type="transmembrane region" description="Helical" evidence="13">
    <location>
        <begin position="432"/>
        <end position="453"/>
    </location>
</feature>
<proteinExistence type="inferred from homology"/>
<evidence type="ECO:0000313" key="14">
    <source>
        <dbReference type="EMBL" id="CUO12706.1"/>
    </source>
</evidence>
<keyword evidence="7" id="KW-1003">Cell membrane</keyword>
<dbReference type="EMBL" id="CYZE01000004">
    <property type="protein sequence ID" value="CUO12706.1"/>
    <property type="molecule type" value="Genomic_DNA"/>
</dbReference>
<evidence type="ECO:0000256" key="12">
    <source>
        <dbReference type="ARBA" id="ARBA00031636"/>
    </source>
</evidence>